<dbReference type="EMBL" id="SIXC01000003">
    <property type="protein sequence ID" value="TBH81026.1"/>
    <property type="molecule type" value="Genomic_DNA"/>
</dbReference>
<dbReference type="Pfam" id="PF01242">
    <property type="entry name" value="PTPS"/>
    <property type="match status" value="1"/>
</dbReference>
<keyword evidence="5" id="KW-0671">Queuosine biosynthesis</keyword>
<dbReference type="GO" id="GO:0070497">
    <property type="term" value="F:6-carboxytetrahydropterin synthase activity"/>
    <property type="evidence" value="ECO:0007669"/>
    <property type="project" value="UniProtKB-EC"/>
</dbReference>
<evidence type="ECO:0000256" key="2">
    <source>
        <dbReference type="ARBA" id="ARBA00008900"/>
    </source>
</evidence>
<evidence type="ECO:0000313" key="8">
    <source>
        <dbReference type="EMBL" id="TBH81026.1"/>
    </source>
</evidence>
<evidence type="ECO:0000256" key="5">
    <source>
        <dbReference type="PIRNR" id="PIRNR006113"/>
    </source>
</evidence>
<comment type="pathway">
    <text evidence="1 5">Purine metabolism; 7-cyano-7-deazaguanine biosynthesis.</text>
</comment>
<dbReference type="PIRSF" id="PIRSF006113">
    <property type="entry name" value="PTP_synth"/>
    <property type="match status" value="1"/>
</dbReference>
<dbReference type="SUPFAM" id="SSF55620">
    <property type="entry name" value="Tetrahydrobiopterin biosynthesis enzymes-like"/>
    <property type="match status" value="1"/>
</dbReference>
<dbReference type="PANTHER" id="PTHR12589:SF8">
    <property type="entry name" value="6-CARBOXY-5,6,7,8-TETRAHYDROPTERIN SYNTHASE"/>
    <property type="match status" value="1"/>
</dbReference>
<dbReference type="GO" id="GO:0008616">
    <property type="term" value="P:tRNA queuosine(34) biosynthetic process"/>
    <property type="evidence" value="ECO:0007669"/>
    <property type="project" value="UniProtKB-KW"/>
</dbReference>
<feature type="binding site" evidence="7">
    <location>
        <position position="31"/>
    </location>
    <ligand>
        <name>Zn(2+)</name>
        <dbReference type="ChEBI" id="CHEBI:29105"/>
    </ligand>
</feature>
<dbReference type="EC" id="4.-.-.-" evidence="5"/>
<feature type="binding site" evidence="7">
    <location>
        <position position="18"/>
    </location>
    <ligand>
        <name>Zn(2+)</name>
        <dbReference type="ChEBI" id="CHEBI:29105"/>
    </ligand>
</feature>
<dbReference type="InterPro" id="IPR007115">
    <property type="entry name" value="6-PTP_synth/QueD"/>
</dbReference>
<evidence type="ECO:0000256" key="4">
    <source>
        <dbReference type="ARBA" id="ARBA00048807"/>
    </source>
</evidence>
<evidence type="ECO:0000256" key="1">
    <source>
        <dbReference type="ARBA" id="ARBA00005061"/>
    </source>
</evidence>
<dbReference type="RefSeq" id="WP_118230430.1">
    <property type="nucleotide sequence ID" value="NZ_JAQDZC010000002.1"/>
</dbReference>
<feature type="binding site" evidence="7">
    <location>
        <position position="33"/>
    </location>
    <ligand>
        <name>Zn(2+)</name>
        <dbReference type="ChEBI" id="CHEBI:29105"/>
    </ligand>
</feature>
<dbReference type="NCBIfam" id="TIGR03367">
    <property type="entry name" value="queuosine_QueD"/>
    <property type="match status" value="1"/>
</dbReference>
<dbReference type="GO" id="GO:0046872">
    <property type="term" value="F:metal ion binding"/>
    <property type="evidence" value="ECO:0007669"/>
    <property type="project" value="UniProtKB-KW"/>
</dbReference>
<proteinExistence type="inferred from homology"/>
<evidence type="ECO:0000313" key="9">
    <source>
        <dbReference type="Proteomes" id="UP000292919"/>
    </source>
</evidence>
<evidence type="ECO:0000256" key="7">
    <source>
        <dbReference type="PIRSR" id="PIRSR006113-2"/>
    </source>
</evidence>
<comment type="catalytic activity">
    <reaction evidence="4 5">
        <text>7,8-dihydroneopterin 3'-triphosphate + H2O = 6-carboxy-5,6,7,8-tetrahydropterin + triphosphate + acetaldehyde + 2 H(+)</text>
        <dbReference type="Rhea" id="RHEA:27966"/>
        <dbReference type="ChEBI" id="CHEBI:15343"/>
        <dbReference type="ChEBI" id="CHEBI:15377"/>
        <dbReference type="ChEBI" id="CHEBI:15378"/>
        <dbReference type="ChEBI" id="CHEBI:18036"/>
        <dbReference type="ChEBI" id="CHEBI:58462"/>
        <dbReference type="ChEBI" id="CHEBI:61032"/>
        <dbReference type="EC" id="4.1.2.50"/>
    </reaction>
</comment>
<feature type="active site" description="Proton acceptor" evidence="6">
    <location>
        <position position="27"/>
    </location>
</feature>
<accession>A0A6H3FAD1</accession>
<gene>
    <name evidence="8" type="primary">queD</name>
    <name evidence="8" type="ORF">EB812_02735</name>
</gene>
<protein>
    <recommendedName>
        <fullName evidence="3 5">6-carboxy-5,6,7,8-tetrahydropterin synthase</fullName>
        <ecNumber evidence="5">4.-.-.-</ecNumber>
    </recommendedName>
</protein>
<feature type="active site" description="Charge relay system" evidence="6">
    <location>
        <position position="72"/>
    </location>
</feature>
<evidence type="ECO:0000256" key="3">
    <source>
        <dbReference type="ARBA" id="ARBA00018141"/>
    </source>
</evidence>
<dbReference type="Proteomes" id="UP000292919">
    <property type="component" value="Unassembled WGS sequence"/>
</dbReference>
<keyword evidence="5 7" id="KW-0479">Metal-binding</keyword>
<keyword evidence="5 7" id="KW-0862">Zinc</keyword>
<evidence type="ECO:0000256" key="6">
    <source>
        <dbReference type="PIRSR" id="PIRSR006113-1"/>
    </source>
</evidence>
<name>A0A6H3FAD1_9BACT</name>
<dbReference type="AlphaFoldDB" id="A0A6H3FAD1"/>
<dbReference type="InterPro" id="IPR038418">
    <property type="entry name" value="6-PTP_synth/QueD_sf"/>
</dbReference>
<dbReference type="UniPathway" id="UPA00391"/>
<reference evidence="8 9" key="1">
    <citation type="submission" date="2018-12" db="EMBL/GenBank/DDBJ databases">
        <title>First genome draft of Desulfovibrio legallis sp. nov.</title>
        <authorList>
            <person name="Ben Dhia O."/>
            <person name="Najjari A."/>
            <person name="Ferjani R."/>
            <person name="Fhoula I."/>
            <person name="Fardeau M.-L."/>
            <person name="Boudabbous A."/>
            <person name="Ouzari H.I."/>
        </authorList>
    </citation>
    <scope>NUCLEOTIDE SEQUENCE [LARGE SCALE GENOMIC DNA]</scope>
    <source>
        <strain evidence="8 9">H1T</strain>
    </source>
</reference>
<feature type="active site" description="Charge relay system" evidence="6">
    <location>
        <position position="123"/>
    </location>
</feature>
<keyword evidence="5" id="KW-0456">Lyase</keyword>
<keyword evidence="9" id="KW-1185">Reference proteome</keyword>
<sequence>MNTHLWRLTVRDDFAAAHALRHYEGKCERLHGHNFAVELTVEGQNLTPDTEMLLDFKVLKTGLKRVLETLDHRLLNETPPFDRLNPSSENLSRHIWRSMAAWLEAHPDPQARAVRLHSVTVAEKGAQSATYMELPSEVGGRAG</sequence>
<comment type="cofactor">
    <cofactor evidence="5 7">
        <name>Zn(2+)</name>
        <dbReference type="ChEBI" id="CHEBI:29105"/>
    </cofactor>
    <text evidence="5 7">Binds 1 zinc ion per subunit.</text>
</comment>
<dbReference type="Gene3D" id="3.30.479.10">
    <property type="entry name" value="6-pyruvoyl tetrahydropterin synthase/QueD"/>
    <property type="match status" value="1"/>
</dbReference>
<dbReference type="PANTHER" id="PTHR12589">
    <property type="entry name" value="PYRUVOYL TETRAHYDROBIOPTERIN SYNTHASE"/>
    <property type="match status" value="1"/>
</dbReference>
<organism evidence="8 9">
    <name type="scientific">Desulfovibrio legallii</name>
    <dbReference type="NCBI Taxonomy" id="571438"/>
    <lineage>
        <taxon>Bacteria</taxon>
        <taxon>Pseudomonadati</taxon>
        <taxon>Thermodesulfobacteriota</taxon>
        <taxon>Desulfovibrionia</taxon>
        <taxon>Desulfovibrionales</taxon>
        <taxon>Desulfovibrionaceae</taxon>
        <taxon>Desulfovibrio</taxon>
    </lineage>
</organism>
<comment type="similarity">
    <text evidence="2 5">Belongs to the PTPS family. QueD subfamily.</text>
</comment>
<comment type="caution">
    <text evidence="8">The sequence shown here is derived from an EMBL/GenBank/DDBJ whole genome shotgun (WGS) entry which is preliminary data.</text>
</comment>